<dbReference type="EMBL" id="MU006781">
    <property type="protein sequence ID" value="KAF2642262.1"/>
    <property type="molecule type" value="Genomic_DNA"/>
</dbReference>
<dbReference type="AlphaFoldDB" id="A0A6A6S519"/>
<dbReference type="PANTHER" id="PTHR13593">
    <property type="match status" value="1"/>
</dbReference>
<evidence type="ECO:0000256" key="2">
    <source>
        <dbReference type="SAM" id="Phobius"/>
    </source>
</evidence>
<evidence type="ECO:0000313" key="3">
    <source>
        <dbReference type="EMBL" id="KAF2642262.1"/>
    </source>
</evidence>
<dbReference type="GO" id="GO:0006629">
    <property type="term" value="P:lipid metabolic process"/>
    <property type="evidence" value="ECO:0007669"/>
    <property type="project" value="InterPro"/>
</dbReference>
<dbReference type="OrthoDB" id="7984201at2759"/>
<dbReference type="Pfam" id="PF26146">
    <property type="entry name" value="PI-PLC_X"/>
    <property type="match status" value="1"/>
</dbReference>
<dbReference type="Proteomes" id="UP000799753">
    <property type="component" value="Unassembled WGS sequence"/>
</dbReference>
<keyword evidence="4" id="KW-1185">Reference proteome</keyword>
<keyword evidence="2" id="KW-0472">Membrane</keyword>
<keyword evidence="2" id="KW-1133">Transmembrane helix</keyword>
<evidence type="ECO:0000313" key="4">
    <source>
        <dbReference type="Proteomes" id="UP000799753"/>
    </source>
</evidence>
<name>A0A6A6S519_9PLEO</name>
<dbReference type="GO" id="GO:0008081">
    <property type="term" value="F:phosphoric diester hydrolase activity"/>
    <property type="evidence" value="ECO:0007669"/>
    <property type="project" value="InterPro"/>
</dbReference>
<proteinExistence type="predicted"/>
<gene>
    <name evidence="3" type="ORF">P280DRAFT_497189</name>
</gene>
<protein>
    <submittedName>
        <fullName evidence="3">PLC-like phosphodiesterase</fullName>
    </submittedName>
</protein>
<organism evidence="3 4">
    <name type="scientific">Massarina eburnea CBS 473.64</name>
    <dbReference type="NCBI Taxonomy" id="1395130"/>
    <lineage>
        <taxon>Eukaryota</taxon>
        <taxon>Fungi</taxon>
        <taxon>Dikarya</taxon>
        <taxon>Ascomycota</taxon>
        <taxon>Pezizomycotina</taxon>
        <taxon>Dothideomycetes</taxon>
        <taxon>Pleosporomycetidae</taxon>
        <taxon>Pleosporales</taxon>
        <taxon>Massarineae</taxon>
        <taxon>Massarinaceae</taxon>
        <taxon>Massarina</taxon>
    </lineage>
</organism>
<reference evidence="3" key="1">
    <citation type="journal article" date="2020" name="Stud. Mycol.">
        <title>101 Dothideomycetes genomes: a test case for predicting lifestyles and emergence of pathogens.</title>
        <authorList>
            <person name="Haridas S."/>
            <person name="Albert R."/>
            <person name="Binder M."/>
            <person name="Bloem J."/>
            <person name="Labutti K."/>
            <person name="Salamov A."/>
            <person name="Andreopoulos B."/>
            <person name="Baker S."/>
            <person name="Barry K."/>
            <person name="Bills G."/>
            <person name="Bluhm B."/>
            <person name="Cannon C."/>
            <person name="Castanera R."/>
            <person name="Culley D."/>
            <person name="Daum C."/>
            <person name="Ezra D."/>
            <person name="Gonzalez J."/>
            <person name="Henrissat B."/>
            <person name="Kuo A."/>
            <person name="Liang C."/>
            <person name="Lipzen A."/>
            <person name="Lutzoni F."/>
            <person name="Magnuson J."/>
            <person name="Mondo S."/>
            <person name="Nolan M."/>
            <person name="Ohm R."/>
            <person name="Pangilinan J."/>
            <person name="Park H.-J."/>
            <person name="Ramirez L."/>
            <person name="Alfaro M."/>
            <person name="Sun H."/>
            <person name="Tritt A."/>
            <person name="Yoshinaga Y."/>
            <person name="Zwiers L.-H."/>
            <person name="Turgeon B."/>
            <person name="Goodwin S."/>
            <person name="Spatafora J."/>
            <person name="Crous P."/>
            <person name="Grigoriev I."/>
        </authorList>
    </citation>
    <scope>NUCLEOTIDE SEQUENCE</scope>
    <source>
        <strain evidence="3">CBS 473.64</strain>
    </source>
</reference>
<dbReference type="InterPro" id="IPR017946">
    <property type="entry name" value="PLC-like_Pdiesterase_TIM-brl"/>
</dbReference>
<evidence type="ECO:0000256" key="1">
    <source>
        <dbReference type="SAM" id="MobiDB-lite"/>
    </source>
</evidence>
<sequence length="486" mass="53108">MSDLAAFRDRGSKHLRELAEQHLQHDLNQSDRDTLKSAAGKVSSYASIGSLLGVGLGVYCAFRLRSMRLAYFNAFRAMERPVEVRFADGRTRVSIPSTITPSTYASTTSSATLSGTTGSSNSTARTTELSQITGGTRTSNATATGTTSTARPTNTQPCNNFAEFCSRKYSNITEVCAHNSPFARQRNVQSNQQYGVTQQLNDGIRILQGQAHYVNDTLYYCHTSCDLINTGTVESYLAEVVAWLQKNPFEVLTIIFGNFDYQKQGTDGKPLVTSQNFVDPIEKSGLKQYIYQPPATAMGLDDWPTLGELILGGKRVITFIDYNFDTDAVPWMLWEFYNVWETPFSPTDATFPCTIGRPDGIADDQARNMLYMANHNLNVAASIAGIDLLIPNTAALQLTNGVEGNGSLGQMSNTCAQQWGRPPNFLLVDYYNYGVPNGTVFEVAARANNVTYDRKCCGTASQGTISVKPTTTWFALAIAVGAAIVI</sequence>
<dbReference type="SUPFAM" id="SSF51695">
    <property type="entry name" value="PLC-like phosphodiesterases"/>
    <property type="match status" value="1"/>
</dbReference>
<dbReference type="Gene3D" id="3.20.20.190">
    <property type="entry name" value="Phosphatidylinositol (PI) phosphodiesterase"/>
    <property type="match status" value="1"/>
</dbReference>
<dbReference type="PANTHER" id="PTHR13593:SF140">
    <property type="entry name" value="PLC-LIKE PHOSPHODIESTERASE"/>
    <property type="match status" value="1"/>
</dbReference>
<feature type="region of interest" description="Disordered" evidence="1">
    <location>
        <begin position="99"/>
        <end position="153"/>
    </location>
</feature>
<accession>A0A6A6S519</accession>
<dbReference type="InterPro" id="IPR051057">
    <property type="entry name" value="PI-PLC_domain"/>
</dbReference>
<feature type="transmembrane region" description="Helical" evidence="2">
    <location>
        <begin position="42"/>
        <end position="62"/>
    </location>
</feature>
<keyword evidence="2" id="KW-0812">Transmembrane</keyword>